<evidence type="ECO:0000256" key="1">
    <source>
        <dbReference type="SAM" id="MobiDB-lite"/>
    </source>
</evidence>
<gene>
    <name evidence="2" type="ORF">Taro_005169</name>
</gene>
<accession>A0A843TX34</accession>
<feature type="non-terminal residue" evidence="2">
    <location>
        <position position="196"/>
    </location>
</feature>
<reference evidence="2" key="1">
    <citation type="submission" date="2017-07" db="EMBL/GenBank/DDBJ databases">
        <title>Taro Niue Genome Assembly and Annotation.</title>
        <authorList>
            <person name="Atibalentja N."/>
            <person name="Keating K."/>
            <person name="Fields C.J."/>
        </authorList>
    </citation>
    <scope>NUCLEOTIDE SEQUENCE</scope>
    <source>
        <strain evidence="2">Niue_2</strain>
        <tissue evidence="2">Leaf</tissue>
    </source>
</reference>
<feature type="region of interest" description="Disordered" evidence="1">
    <location>
        <begin position="177"/>
        <end position="196"/>
    </location>
</feature>
<protein>
    <submittedName>
        <fullName evidence="2">Uncharacterized protein</fullName>
    </submittedName>
</protein>
<proteinExistence type="predicted"/>
<sequence>SCGGAVERPHKLIFFPFSSAATCTNRPLEGDQSTLCQYKAVLDCNPRTCPFPVGVWRTPYECDSPIGRILRSCRDSKPRRILNATQRSVATLLPDLTAPSRSSHHPVAFWFQPVATLTREPSQLSHSTAMARNQWQAMQDTVAGLTQALQNVVQDGNQAATARNGVGDLHRNFRSLNPPRFSGSLTQMRQRIGKRR</sequence>
<evidence type="ECO:0000313" key="3">
    <source>
        <dbReference type="Proteomes" id="UP000652761"/>
    </source>
</evidence>
<keyword evidence="3" id="KW-1185">Reference proteome</keyword>
<organism evidence="2 3">
    <name type="scientific">Colocasia esculenta</name>
    <name type="common">Wild taro</name>
    <name type="synonym">Arum esculentum</name>
    <dbReference type="NCBI Taxonomy" id="4460"/>
    <lineage>
        <taxon>Eukaryota</taxon>
        <taxon>Viridiplantae</taxon>
        <taxon>Streptophyta</taxon>
        <taxon>Embryophyta</taxon>
        <taxon>Tracheophyta</taxon>
        <taxon>Spermatophyta</taxon>
        <taxon>Magnoliopsida</taxon>
        <taxon>Liliopsida</taxon>
        <taxon>Araceae</taxon>
        <taxon>Aroideae</taxon>
        <taxon>Colocasieae</taxon>
        <taxon>Colocasia</taxon>
    </lineage>
</organism>
<dbReference type="EMBL" id="NMUH01000143">
    <property type="protein sequence ID" value="MQL72829.1"/>
    <property type="molecule type" value="Genomic_DNA"/>
</dbReference>
<evidence type="ECO:0000313" key="2">
    <source>
        <dbReference type="EMBL" id="MQL72829.1"/>
    </source>
</evidence>
<comment type="caution">
    <text evidence="2">The sequence shown here is derived from an EMBL/GenBank/DDBJ whole genome shotgun (WGS) entry which is preliminary data.</text>
</comment>
<dbReference type="Proteomes" id="UP000652761">
    <property type="component" value="Unassembled WGS sequence"/>
</dbReference>
<feature type="non-terminal residue" evidence="2">
    <location>
        <position position="1"/>
    </location>
</feature>
<name>A0A843TX34_COLES</name>
<dbReference type="AlphaFoldDB" id="A0A843TX34"/>